<comment type="caution">
    <text evidence="5">The sequence shown here is derived from an EMBL/GenBank/DDBJ whole genome shotgun (WGS) entry which is preliminary data.</text>
</comment>
<feature type="compositionally biased region" description="Basic and acidic residues" evidence="4">
    <location>
        <begin position="345"/>
        <end position="365"/>
    </location>
</feature>
<evidence type="ECO:0000256" key="1">
    <source>
        <dbReference type="ARBA" id="ARBA00022737"/>
    </source>
</evidence>
<accession>A0A9P1MA71</accession>
<name>A0A9P1MA71_9PEZI</name>
<dbReference type="PANTHER" id="PTHR24171:SF9">
    <property type="entry name" value="ANKYRIN REPEAT DOMAIN-CONTAINING PROTEIN 39"/>
    <property type="match status" value="1"/>
</dbReference>
<feature type="repeat" description="ANK" evidence="3">
    <location>
        <begin position="151"/>
        <end position="183"/>
    </location>
</feature>
<feature type="compositionally biased region" description="Basic and acidic residues" evidence="4">
    <location>
        <begin position="212"/>
        <end position="232"/>
    </location>
</feature>
<sequence>MEELCRKDGLDVNLQDSQGRTPLSWAAQHGNVDCVQVLLDKGVAPDTPDKKRRTPLSWAAEHGNVDCVQVLLDKGVAPDTPDEKCRTPLSWAAEKGQVGVIGVLLCLGERRPKRDGGLDTDDERTAREATRKSQKRKIEVGVDVNSSDTDKNWTPLWYAAIYQRLEAFDALLAAGANPSLTDSKGRTLQKVLQTRDRPHSPVADAEPIPHLTDIDGGTRKDVVRDPEADDKLPSQGLTKYHQILERLKFPGSWHKQNQDLNVAQGDAAPEDDGKGTRETAATQFRQQDEQQVNELPNDRDSHGRRSGMVLFMPYLHWELEEEYNKLQDIMKETKTILYMSKNSKHSKDSRNSKDSRDSKAKEAHTARMKTALGDARLCSTQKLYWRYLEEDHPLHPRRTLDQFYYHTLSDTKERDQDQTCVRYFNKKKGDLEGQTFELRRVLTMVDQLWMWILPACGTAPPTVITAFPQRSDRMACKDPKRMPALVSNIVDILRDILRGPLPCPSVEELTEIIATECSRIYFDTMSNRHELTQFLQIYTTSIGDIVG</sequence>
<feature type="region of interest" description="Disordered" evidence="4">
    <location>
        <begin position="112"/>
        <end position="134"/>
    </location>
</feature>
<feature type="repeat" description="ANK" evidence="3">
    <location>
        <begin position="51"/>
        <end position="83"/>
    </location>
</feature>
<dbReference type="PANTHER" id="PTHR24171">
    <property type="entry name" value="ANKYRIN REPEAT DOMAIN-CONTAINING PROTEIN 39-RELATED"/>
    <property type="match status" value="1"/>
</dbReference>
<dbReference type="OrthoDB" id="341259at2759"/>
<gene>
    <name evidence="5" type="ORF">PPNO1_LOCUS5607</name>
</gene>
<dbReference type="InterPro" id="IPR036770">
    <property type="entry name" value="Ankyrin_rpt-contain_sf"/>
</dbReference>
<feature type="region of interest" description="Disordered" evidence="4">
    <location>
        <begin position="264"/>
        <end position="305"/>
    </location>
</feature>
<reference evidence="5" key="1">
    <citation type="submission" date="2022-11" db="EMBL/GenBank/DDBJ databases">
        <authorList>
            <person name="Scott C."/>
            <person name="Bruce N."/>
        </authorList>
    </citation>
    <scope>NUCLEOTIDE SEQUENCE</scope>
</reference>
<evidence type="ECO:0008006" key="7">
    <source>
        <dbReference type="Google" id="ProtNLM"/>
    </source>
</evidence>
<evidence type="ECO:0000256" key="3">
    <source>
        <dbReference type="PROSITE-ProRule" id="PRU00023"/>
    </source>
</evidence>
<evidence type="ECO:0000256" key="2">
    <source>
        <dbReference type="ARBA" id="ARBA00023043"/>
    </source>
</evidence>
<keyword evidence="1" id="KW-0677">Repeat</keyword>
<keyword evidence="2 3" id="KW-0040">ANK repeat</keyword>
<evidence type="ECO:0000313" key="6">
    <source>
        <dbReference type="Proteomes" id="UP000838763"/>
    </source>
</evidence>
<proteinExistence type="predicted"/>
<dbReference type="EMBL" id="CALLCH030000013">
    <property type="protein sequence ID" value="CAI4215934.1"/>
    <property type="molecule type" value="Genomic_DNA"/>
</dbReference>
<feature type="region of interest" description="Disordered" evidence="4">
    <location>
        <begin position="340"/>
        <end position="366"/>
    </location>
</feature>
<feature type="repeat" description="ANK" evidence="3">
    <location>
        <begin position="18"/>
        <end position="50"/>
    </location>
</feature>
<dbReference type="Pfam" id="PF00023">
    <property type="entry name" value="Ank"/>
    <property type="match status" value="1"/>
</dbReference>
<dbReference type="Proteomes" id="UP000838763">
    <property type="component" value="Unassembled WGS sequence"/>
</dbReference>
<dbReference type="SUPFAM" id="SSF48403">
    <property type="entry name" value="Ankyrin repeat"/>
    <property type="match status" value="1"/>
</dbReference>
<dbReference type="SMART" id="SM00248">
    <property type="entry name" value="ANK"/>
    <property type="match status" value="4"/>
</dbReference>
<protein>
    <recommendedName>
        <fullName evidence="7">Ankyrin repeat protein</fullName>
    </recommendedName>
</protein>
<dbReference type="Pfam" id="PF12796">
    <property type="entry name" value="Ank_2"/>
    <property type="match status" value="1"/>
</dbReference>
<dbReference type="PROSITE" id="PS50297">
    <property type="entry name" value="ANK_REP_REGION"/>
    <property type="match status" value="2"/>
</dbReference>
<dbReference type="PROSITE" id="PS50088">
    <property type="entry name" value="ANK_REPEAT"/>
    <property type="match status" value="3"/>
</dbReference>
<feature type="region of interest" description="Disordered" evidence="4">
    <location>
        <begin position="193"/>
        <end position="237"/>
    </location>
</feature>
<dbReference type="Gene3D" id="1.25.40.20">
    <property type="entry name" value="Ankyrin repeat-containing domain"/>
    <property type="match status" value="2"/>
</dbReference>
<organism evidence="5 6">
    <name type="scientific">Parascedosporium putredinis</name>
    <dbReference type="NCBI Taxonomy" id="1442378"/>
    <lineage>
        <taxon>Eukaryota</taxon>
        <taxon>Fungi</taxon>
        <taxon>Dikarya</taxon>
        <taxon>Ascomycota</taxon>
        <taxon>Pezizomycotina</taxon>
        <taxon>Sordariomycetes</taxon>
        <taxon>Hypocreomycetidae</taxon>
        <taxon>Microascales</taxon>
        <taxon>Microascaceae</taxon>
        <taxon>Parascedosporium</taxon>
    </lineage>
</organism>
<feature type="compositionally biased region" description="Polar residues" evidence="4">
    <location>
        <begin position="279"/>
        <end position="294"/>
    </location>
</feature>
<evidence type="ECO:0000313" key="5">
    <source>
        <dbReference type="EMBL" id="CAI4215934.1"/>
    </source>
</evidence>
<dbReference type="InterPro" id="IPR002110">
    <property type="entry name" value="Ankyrin_rpt"/>
</dbReference>
<keyword evidence="6" id="KW-1185">Reference proteome</keyword>
<evidence type="ECO:0000256" key="4">
    <source>
        <dbReference type="SAM" id="MobiDB-lite"/>
    </source>
</evidence>
<dbReference type="AlphaFoldDB" id="A0A9P1MA71"/>